<evidence type="ECO:0000313" key="3">
    <source>
        <dbReference type="Proteomes" id="UP000198716"/>
    </source>
</evidence>
<gene>
    <name evidence="2" type="ORF">SAMN04487819_11690</name>
</gene>
<keyword evidence="1" id="KW-0812">Transmembrane</keyword>
<accession>A0A1I2BGE5</accession>
<organism evidence="2 3">
    <name type="scientific">Actinopolyspora alba</name>
    <dbReference type="NCBI Taxonomy" id="673379"/>
    <lineage>
        <taxon>Bacteria</taxon>
        <taxon>Bacillati</taxon>
        <taxon>Actinomycetota</taxon>
        <taxon>Actinomycetes</taxon>
        <taxon>Actinopolysporales</taxon>
        <taxon>Actinopolysporaceae</taxon>
        <taxon>Actinopolyspora</taxon>
        <taxon>Actinopolyspora alba group</taxon>
    </lineage>
</organism>
<keyword evidence="1" id="KW-0472">Membrane</keyword>
<sequence>MLKTYSERVLGWLVRVALLWCGVTATTAMLVGAHDELVVALLLAVFLGMTLLAERLDHLLRTRPEPGPCLEYLDGFDDTVLACALRDGHRGGHESRDGTRWARLRQGEHR</sequence>
<reference evidence="3" key="1">
    <citation type="submission" date="2016-10" db="EMBL/GenBank/DDBJ databases">
        <authorList>
            <person name="Varghese N."/>
            <person name="Submissions S."/>
        </authorList>
    </citation>
    <scope>NUCLEOTIDE SEQUENCE [LARGE SCALE GENOMIC DNA]</scope>
    <source>
        <strain evidence="3">DSM 45004</strain>
    </source>
</reference>
<keyword evidence="1" id="KW-1133">Transmembrane helix</keyword>
<proteinExistence type="predicted"/>
<dbReference type="EMBL" id="FOMZ01000016">
    <property type="protein sequence ID" value="SFE55196.1"/>
    <property type="molecule type" value="Genomic_DNA"/>
</dbReference>
<feature type="transmembrane region" description="Helical" evidence="1">
    <location>
        <begin position="37"/>
        <end position="53"/>
    </location>
</feature>
<evidence type="ECO:0000256" key="1">
    <source>
        <dbReference type="SAM" id="Phobius"/>
    </source>
</evidence>
<evidence type="ECO:0000313" key="2">
    <source>
        <dbReference type="EMBL" id="SFE55196.1"/>
    </source>
</evidence>
<dbReference type="AlphaFoldDB" id="A0A1I2BGE5"/>
<dbReference type="RefSeq" id="WP_092929268.1">
    <property type="nucleotide sequence ID" value="NZ_FOMZ01000016.1"/>
</dbReference>
<feature type="transmembrane region" description="Helical" evidence="1">
    <location>
        <begin position="12"/>
        <end position="31"/>
    </location>
</feature>
<keyword evidence="3" id="KW-1185">Reference proteome</keyword>
<dbReference type="Proteomes" id="UP000198716">
    <property type="component" value="Unassembled WGS sequence"/>
</dbReference>
<name>A0A1I2BGE5_9ACTN</name>
<protein>
    <submittedName>
        <fullName evidence="2">Uncharacterized protein</fullName>
    </submittedName>
</protein>